<reference evidence="4 5" key="1">
    <citation type="submission" date="2020-01" db="EMBL/GenBank/DDBJ databases">
        <title>Natronorubrum sp. JWXQ-INN 674 isolated from Inner Mongolia Autonomous Region of China.</title>
        <authorList>
            <person name="Xue Q."/>
        </authorList>
    </citation>
    <scope>NUCLEOTIDE SEQUENCE [LARGE SCALE GENOMIC DNA]</scope>
    <source>
        <strain evidence="4 5">JWXQ-INN-674</strain>
    </source>
</reference>
<keyword evidence="5" id="KW-1185">Reference proteome</keyword>
<dbReference type="Pfam" id="PF04967">
    <property type="entry name" value="HTH_10"/>
    <property type="match status" value="1"/>
</dbReference>
<dbReference type="SUPFAM" id="SSF55785">
    <property type="entry name" value="PYP-like sensor domain (PAS domain)"/>
    <property type="match status" value="1"/>
</dbReference>
<dbReference type="InterPro" id="IPR007050">
    <property type="entry name" value="HTH_bacterioopsin"/>
</dbReference>
<keyword evidence="2" id="KW-0804">Transcription</keyword>
<dbReference type="Pfam" id="PF13185">
    <property type="entry name" value="GAF_2"/>
    <property type="match status" value="1"/>
</dbReference>
<dbReference type="InterPro" id="IPR029016">
    <property type="entry name" value="GAF-like_dom_sf"/>
</dbReference>
<dbReference type="Gene3D" id="3.30.450.40">
    <property type="match status" value="1"/>
</dbReference>
<sequence>MNERLERAPIGVLEVDRDGTVTAINDAGSELLDVDPEAAAARTINDVFPRSVEDTVPNAIGETIADEQSVEEYYPELDRWLEVSLVPTDESVTLFLRDRTAGRRTERTNDRLRDDLDRIVVLNGLISEILNELIDASTREEIAETICERLGESDIYEFAWFGERELGDDRIAVRAAAGTTGRTLERVTEHLDGPTTVPEERAVETGTPEVIESVGEDPSVPESVRRAAFADGLQSLLAIPLTYGTNVYGAVGVYASDRDAFSERERASFATVGEMAGFAVNATRHRNILLSDTVVELTFEITDAETPLVAVAAEFDVTLSLDGLVPQRDGRPLCYLSVDDEPHRVANALTVEDAVERVRVVADYGDEGSVELTLGEGTPLGRLSTRGATVRSAKYEAGSGRIVIELPPEEDVRRIADAVTRTFDAAVIAKQQRERSTTTAREFRDELRDRLTDHQANALRTAFFADYFESPRESSAEDVADALGITGPTLLYHLRAGQRKLLASFFDPESDKTGVELEESEEVREGN</sequence>
<evidence type="ECO:0000259" key="3">
    <source>
        <dbReference type="PROSITE" id="PS50112"/>
    </source>
</evidence>
<dbReference type="RefSeq" id="WP_160066796.1">
    <property type="nucleotide sequence ID" value="NZ_WUYX01000068.1"/>
</dbReference>
<gene>
    <name evidence="4" type="ORF">GS429_18115</name>
</gene>
<protein>
    <submittedName>
        <fullName evidence="4">GAF domain-containing protein</fullName>
    </submittedName>
</protein>
<dbReference type="InterPro" id="IPR000014">
    <property type="entry name" value="PAS"/>
</dbReference>
<organism evidence="4 5">
    <name type="scientific">Natronorubrum halalkaliphilum</name>
    <dbReference type="NCBI Taxonomy" id="2691917"/>
    <lineage>
        <taxon>Archaea</taxon>
        <taxon>Methanobacteriati</taxon>
        <taxon>Methanobacteriota</taxon>
        <taxon>Stenosarchaea group</taxon>
        <taxon>Halobacteria</taxon>
        <taxon>Halobacteriales</taxon>
        <taxon>Natrialbaceae</taxon>
        <taxon>Natronorubrum</taxon>
    </lineage>
</organism>
<dbReference type="PROSITE" id="PS50112">
    <property type="entry name" value="PAS"/>
    <property type="match status" value="1"/>
</dbReference>
<dbReference type="PANTHER" id="PTHR34236">
    <property type="entry name" value="DIMETHYL SULFOXIDE REDUCTASE TRANSCRIPTIONAL ACTIVATOR"/>
    <property type="match status" value="1"/>
</dbReference>
<dbReference type="AlphaFoldDB" id="A0A6B0VT29"/>
<dbReference type="InterPro" id="IPR003018">
    <property type="entry name" value="GAF"/>
</dbReference>
<name>A0A6B0VT29_9EURY</name>
<dbReference type="OrthoDB" id="106505at2157"/>
<dbReference type="Pfam" id="PF08448">
    <property type="entry name" value="PAS_4"/>
    <property type="match status" value="1"/>
</dbReference>
<feature type="domain" description="PAS" evidence="3">
    <location>
        <begin position="1"/>
        <end position="67"/>
    </location>
</feature>
<dbReference type="PANTHER" id="PTHR34236:SF1">
    <property type="entry name" value="DIMETHYL SULFOXIDE REDUCTASE TRANSCRIPTIONAL ACTIVATOR"/>
    <property type="match status" value="1"/>
</dbReference>
<dbReference type="Pfam" id="PF15915">
    <property type="entry name" value="BAT"/>
    <property type="match status" value="1"/>
</dbReference>
<dbReference type="Proteomes" id="UP000434101">
    <property type="component" value="Unassembled WGS sequence"/>
</dbReference>
<dbReference type="InterPro" id="IPR035965">
    <property type="entry name" value="PAS-like_dom_sf"/>
</dbReference>
<dbReference type="InterPro" id="IPR013656">
    <property type="entry name" value="PAS_4"/>
</dbReference>
<dbReference type="EMBL" id="WUYX01000068">
    <property type="protein sequence ID" value="MXV63942.1"/>
    <property type="molecule type" value="Genomic_DNA"/>
</dbReference>
<comment type="caution">
    <text evidence="4">The sequence shown here is derived from an EMBL/GenBank/DDBJ whole genome shotgun (WGS) entry which is preliminary data.</text>
</comment>
<dbReference type="SUPFAM" id="SSF55781">
    <property type="entry name" value="GAF domain-like"/>
    <property type="match status" value="1"/>
</dbReference>
<dbReference type="InterPro" id="IPR031803">
    <property type="entry name" value="BAT_GAF/HTH-assoc"/>
</dbReference>
<evidence type="ECO:0000313" key="4">
    <source>
        <dbReference type="EMBL" id="MXV63942.1"/>
    </source>
</evidence>
<keyword evidence="1" id="KW-0805">Transcription regulation</keyword>
<evidence type="ECO:0000256" key="1">
    <source>
        <dbReference type="ARBA" id="ARBA00023015"/>
    </source>
</evidence>
<dbReference type="CDD" id="cd00130">
    <property type="entry name" value="PAS"/>
    <property type="match status" value="1"/>
</dbReference>
<dbReference type="Gene3D" id="3.30.450.20">
    <property type="entry name" value="PAS domain"/>
    <property type="match status" value="1"/>
</dbReference>
<evidence type="ECO:0000256" key="2">
    <source>
        <dbReference type="ARBA" id="ARBA00023163"/>
    </source>
</evidence>
<proteinExistence type="predicted"/>
<accession>A0A6B0VT29</accession>
<evidence type="ECO:0000313" key="5">
    <source>
        <dbReference type="Proteomes" id="UP000434101"/>
    </source>
</evidence>